<keyword evidence="3" id="KW-1185">Reference proteome</keyword>
<organism evidence="2 3">
    <name type="scientific">Blyttiomyces helicus</name>
    <dbReference type="NCBI Taxonomy" id="388810"/>
    <lineage>
        <taxon>Eukaryota</taxon>
        <taxon>Fungi</taxon>
        <taxon>Fungi incertae sedis</taxon>
        <taxon>Chytridiomycota</taxon>
        <taxon>Chytridiomycota incertae sedis</taxon>
        <taxon>Chytridiomycetes</taxon>
        <taxon>Chytridiomycetes incertae sedis</taxon>
        <taxon>Blyttiomyces</taxon>
    </lineage>
</organism>
<sequence length="123" mass="13224">MKSTRVLYACQRDSSPHGMERRSICSAVLLVDAGEVDDDPASGFTKRHSTAGEKRVASDWTNAPRKRVATLSRCVALFILQQAWVVARIGLPGKDRWSSWSKAPGKDPAISGGVGSHSTPSST</sequence>
<protein>
    <submittedName>
        <fullName evidence="2">Uncharacterized protein</fullName>
    </submittedName>
</protein>
<accession>A0A4P9VWR8</accession>
<reference evidence="3" key="1">
    <citation type="journal article" date="2018" name="Nat. Microbiol.">
        <title>Leveraging single-cell genomics to expand the fungal tree of life.</title>
        <authorList>
            <person name="Ahrendt S.R."/>
            <person name="Quandt C.A."/>
            <person name="Ciobanu D."/>
            <person name="Clum A."/>
            <person name="Salamov A."/>
            <person name="Andreopoulos B."/>
            <person name="Cheng J.F."/>
            <person name="Woyke T."/>
            <person name="Pelin A."/>
            <person name="Henrissat B."/>
            <person name="Reynolds N.K."/>
            <person name="Benny G.L."/>
            <person name="Smith M.E."/>
            <person name="James T.Y."/>
            <person name="Grigoriev I.V."/>
        </authorList>
    </citation>
    <scope>NUCLEOTIDE SEQUENCE [LARGE SCALE GENOMIC DNA]</scope>
</reference>
<feature type="region of interest" description="Disordered" evidence="1">
    <location>
        <begin position="94"/>
        <end position="123"/>
    </location>
</feature>
<dbReference type="AlphaFoldDB" id="A0A4P9VWR8"/>
<evidence type="ECO:0000256" key="1">
    <source>
        <dbReference type="SAM" id="MobiDB-lite"/>
    </source>
</evidence>
<dbReference type="Proteomes" id="UP000269721">
    <property type="component" value="Unassembled WGS sequence"/>
</dbReference>
<dbReference type="EMBL" id="ML000440">
    <property type="protein sequence ID" value="RKO84144.1"/>
    <property type="molecule type" value="Genomic_DNA"/>
</dbReference>
<name>A0A4P9VWR8_9FUNG</name>
<evidence type="ECO:0000313" key="3">
    <source>
        <dbReference type="Proteomes" id="UP000269721"/>
    </source>
</evidence>
<proteinExistence type="predicted"/>
<gene>
    <name evidence="2" type="ORF">BDK51DRAFT_43685</name>
</gene>
<evidence type="ECO:0000313" key="2">
    <source>
        <dbReference type="EMBL" id="RKO84144.1"/>
    </source>
</evidence>